<reference evidence="1 2" key="1">
    <citation type="submission" date="2024-05" db="EMBL/GenBank/DDBJ databases">
        <authorList>
            <person name="Liu Q."/>
            <person name="Xin Y.-H."/>
        </authorList>
    </citation>
    <scope>NUCLEOTIDE SEQUENCE [LARGE SCALE GENOMIC DNA]</scope>
    <source>
        <strain evidence="1 2">CGMCC 1.10181</strain>
    </source>
</reference>
<evidence type="ECO:0008006" key="3">
    <source>
        <dbReference type="Google" id="ProtNLM"/>
    </source>
</evidence>
<proteinExistence type="predicted"/>
<gene>
    <name evidence="1" type="ORF">ABC974_28790</name>
</gene>
<sequence>MKNIATPNYPDLAETRFQELCDWRNVTRHKVNQDRTGWDYLLEFERDRITGLPHDKQPGSAAARIQVKSKAGGSTSTSVKLSNALRFTREPDFCFIVLFWFSKDGLSEKIYARHFHEPLMEAALRRAREADRDAVDALHRIRVPIGFTAEDDHSGDLIEWMRGICDRQPENYASDKRKLAEGLGYNDSRIHGKFTVRREDLQTLIDHSVGLAPVAPIESVIFQDKRFGIDARIPVFEGKPTVSHINVAPQPASLTVTGLSGHSATIDGEMRSFALPGLPLATARGVFSSPTLNVTIQGDGHFGISYNLQADTPYALSSLKAFCDFQRASRSPMTIRLNVANMPPIETTAPAQQSKDDDWFRWLGAVADCLSLVCRTDNAPTFTIQQIVDQEDAILRFVDSVIDGECTVQFTLDREIEPLSGLRNLLGYVMVEIGEFTFWAILRRPCLRYETEGLRHVVVFGNPVILDGVAVRSSMQLQRETVQERFKKLSQQIGTGSMAFNGGNLSALGGESLDINLVGFGQSAPIR</sequence>
<comment type="caution">
    <text evidence="1">The sequence shown here is derived from an EMBL/GenBank/DDBJ whole genome shotgun (WGS) entry which is preliminary data.</text>
</comment>
<accession>A0ABU9YCU3</accession>
<dbReference type="EMBL" id="JBDIME010000060">
    <property type="protein sequence ID" value="MEN2793645.1"/>
    <property type="molecule type" value="Genomic_DNA"/>
</dbReference>
<dbReference type="Proteomes" id="UP001419910">
    <property type="component" value="Unassembled WGS sequence"/>
</dbReference>
<keyword evidence="2" id="KW-1185">Reference proteome</keyword>
<organism evidence="1 2">
    <name type="scientific">Sphingomonas oligophenolica</name>
    <dbReference type="NCBI Taxonomy" id="301154"/>
    <lineage>
        <taxon>Bacteria</taxon>
        <taxon>Pseudomonadati</taxon>
        <taxon>Pseudomonadota</taxon>
        <taxon>Alphaproteobacteria</taxon>
        <taxon>Sphingomonadales</taxon>
        <taxon>Sphingomonadaceae</taxon>
        <taxon>Sphingomonas</taxon>
    </lineage>
</organism>
<evidence type="ECO:0000313" key="2">
    <source>
        <dbReference type="Proteomes" id="UP001419910"/>
    </source>
</evidence>
<dbReference type="RefSeq" id="WP_343891430.1">
    <property type="nucleotide sequence ID" value="NZ_BAAAEH010000041.1"/>
</dbReference>
<evidence type="ECO:0000313" key="1">
    <source>
        <dbReference type="EMBL" id="MEN2793645.1"/>
    </source>
</evidence>
<name>A0ABU9YCU3_9SPHN</name>
<protein>
    <recommendedName>
        <fullName evidence="3">DUF4365 domain-containing protein</fullName>
    </recommendedName>
</protein>